<reference evidence="2" key="2">
    <citation type="submission" date="2023-05" db="EMBL/GenBank/DDBJ databases">
        <authorList>
            <consortium name="Lawrence Berkeley National Laboratory"/>
            <person name="Steindorff A."/>
            <person name="Hensen N."/>
            <person name="Bonometti L."/>
            <person name="Westerberg I."/>
            <person name="Brannstrom I.O."/>
            <person name="Guillou S."/>
            <person name="Cros-Aarteil S."/>
            <person name="Calhoun S."/>
            <person name="Haridas S."/>
            <person name="Kuo A."/>
            <person name="Mondo S."/>
            <person name="Pangilinan J."/>
            <person name="Riley R."/>
            <person name="Labutti K."/>
            <person name="Andreopoulos B."/>
            <person name="Lipzen A."/>
            <person name="Chen C."/>
            <person name="Yanf M."/>
            <person name="Daum C."/>
            <person name="Ng V."/>
            <person name="Clum A."/>
            <person name="Ohm R."/>
            <person name="Martin F."/>
            <person name="Silar P."/>
            <person name="Natvig D."/>
            <person name="Lalanne C."/>
            <person name="Gautier V."/>
            <person name="Ament-Velasquez S.L."/>
            <person name="Kruys A."/>
            <person name="Hutchinson M.I."/>
            <person name="Powell A.J."/>
            <person name="Barry K."/>
            <person name="Miller A.N."/>
            <person name="Grigoriev I.V."/>
            <person name="Debuchy R."/>
            <person name="Gladieux P."/>
            <person name="Thoren M.H."/>
            <person name="Johannesson H."/>
        </authorList>
    </citation>
    <scope>NUCLEOTIDE SEQUENCE</scope>
    <source>
        <strain evidence="2">PSN243</strain>
    </source>
</reference>
<dbReference type="Proteomes" id="UP001321760">
    <property type="component" value="Unassembled WGS sequence"/>
</dbReference>
<keyword evidence="3" id="KW-1185">Reference proteome</keyword>
<comment type="caution">
    <text evidence="2">The sequence shown here is derived from an EMBL/GenBank/DDBJ whole genome shotgun (WGS) entry which is preliminary data.</text>
</comment>
<name>A0AAV9GDS9_9PEZI</name>
<evidence type="ECO:0000313" key="3">
    <source>
        <dbReference type="Proteomes" id="UP001321760"/>
    </source>
</evidence>
<accession>A0AAV9GDS9</accession>
<evidence type="ECO:0000313" key="2">
    <source>
        <dbReference type="EMBL" id="KAK4445498.1"/>
    </source>
</evidence>
<dbReference type="EMBL" id="MU865965">
    <property type="protein sequence ID" value="KAK4445498.1"/>
    <property type="molecule type" value="Genomic_DNA"/>
</dbReference>
<feature type="signal peptide" evidence="1">
    <location>
        <begin position="1"/>
        <end position="17"/>
    </location>
</feature>
<keyword evidence="1" id="KW-0732">Signal</keyword>
<reference evidence="2" key="1">
    <citation type="journal article" date="2023" name="Mol. Phylogenet. Evol.">
        <title>Genome-scale phylogeny and comparative genomics of the fungal order Sordariales.</title>
        <authorList>
            <person name="Hensen N."/>
            <person name="Bonometti L."/>
            <person name="Westerberg I."/>
            <person name="Brannstrom I.O."/>
            <person name="Guillou S."/>
            <person name="Cros-Aarteil S."/>
            <person name="Calhoun S."/>
            <person name="Haridas S."/>
            <person name="Kuo A."/>
            <person name="Mondo S."/>
            <person name="Pangilinan J."/>
            <person name="Riley R."/>
            <person name="LaButti K."/>
            <person name="Andreopoulos B."/>
            <person name="Lipzen A."/>
            <person name="Chen C."/>
            <person name="Yan M."/>
            <person name="Daum C."/>
            <person name="Ng V."/>
            <person name="Clum A."/>
            <person name="Steindorff A."/>
            <person name="Ohm R.A."/>
            <person name="Martin F."/>
            <person name="Silar P."/>
            <person name="Natvig D.O."/>
            <person name="Lalanne C."/>
            <person name="Gautier V."/>
            <person name="Ament-Velasquez S.L."/>
            <person name="Kruys A."/>
            <person name="Hutchinson M.I."/>
            <person name="Powell A.J."/>
            <person name="Barry K."/>
            <person name="Miller A.N."/>
            <person name="Grigoriev I.V."/>
            <person name="Debuchy R."/>
            <person name="Gladieux P."/>
            <person name="Hiltunen Thoren M."/>
            <person name="Johannesson H."/>
        </authorList>
    </citation>
    <scope>NUCLEOTIDE SEQUENCE</scope>
    <source>
        <strain evidence="2">PSN243</strain>
    </source>
</reference>
<evidence type="ECO:0000256" key="1">
    <source>
        <dbReference type="SAM" id="SignalP"/>
    </source>
</evidence>
<dbReference type="AlphaFoldDB" id="A0AAV9GDS9"/>
<protein>
    <recommendedName>
        <fullName evidence="4">Ecp2 effector protein domain-containing protein</fullName>
    </recommendedName>
</protein>
<sequence length="163" mass="17821">MKTTITALATLSSLVLALPGTHEIKRTSELTTSTTIGTLTWTGPSTPAPPYNPWDFDDFRANMHAKGITQDIYESDFRSLTITPTTPNAAVMIKSKLNKREEPWFDCNAGADYAWGSKRIVVDCTDIVNDIEKIERACGKFGIGGGGDRYVKGRAVLSSWASM</sequence>
<evidence type="ECO:0008006" key="4">
    <source>
        <dbReference type="Google" id="ProtNLM"/>
    </source>
</evidence>
<organism evidence="2 3">
    <name type="scientific">Podospora aff. communis PSN243</name>
    <dbReference type="NCBI Taxonomy" id="3040156"/>
    <lineage>
        <taxon>Eukaryota</taxon>
        <taxon>Fungi</taxon>
        <taxon>Dikarya</taxon>
        <taxon>Ascomycota</taxon>
        <taxon>Pezizomycotina</taxon>
        <taxon>Sordariomycetes</taxon>
        <taxon>Sordariomycetidae</taxon>
        <taxon>Sordariales</taxon>
        <taxon>Podosporaceae</taxon>
        <taxon>Podospora</taxon>
    </lineage>
</organism>
<proteinExistence type="predicted"/>
<feature type="chain" id="PRO_5043720715" description="Ecp2 effector protein domain-containing protein" evidence="1">
    <location>
        <begin position="18"/>
        <end position="163"/>
    </location>
</feature>
<gene>
    <name evidence="2" type="ORF">QBC34DRAFT_429066</name>
</gene>